<dbReference type="EMBL" id="CP019437">
    <property type="protein sequence ID" value="AQS47350.1"/>
    <property type="molecule type" value="Genomic_DNA"/>
</dbReference>
<evidence type="ECO:0000313" key="1">
    <source>
        <dbReference type="EMBL" id="AQS47350.1"/>
    </source>
</evidence>
<protein>
    <recommendedName>
        <fullName evidence="3">DUF104 domain-containing protein</fullName>
    </recommendedName>
</protein>
<dbReference type="RefSeq" id="WP_075776376.1">
    <property type="nucleotide sequence ID" value="NZ_CP019437.1"/>
</dbReference>
<dbReference type="Proteomes" id="UP000185622">
    <property type="component" value="Chromosome"/>
</dbReference>
<organism evidence="1 2">
    <name type="scientific">Thioclava nitratireducens</name>
    <dbReference type="NCBI Taxonomy" id="1915078"/>
    <lineage>
        <taxon>Bacteria</taxon>
        <taxon>Pseudomonadati</taxon>
        <taxon>Pseudomonadota</taxon>
        <taxon>Alphaproteobacteria</taxon>
        <taxon>Rhodobacterales</taxon>
        <taxon>Paracoccaceae</taxon>
        <taxon>Thioclava</taxon>
    </lineage>
</organism>
<evidence type="ECO:0008006" key="3">
    <source>
        <dbReference type="Google" id="ProtNLM"/>
    </source>
</evidence>
<proteinExistence type="predicted"/>
<reference evidence="1 2" key="1">
    <citation type="submission" date="2017-01" db="EMBL/GenBank/DDBJ databases">
        <title>The complete genome sequence of a sulfur-oxidizing marine bacterium Thioclava sp. 25B10_4T.</title>
        <authorList>
            <person name="Liu Y."/>
            <person name="Lai Q."/>
            <person name="Shao Z."/>
        </authorList>
    </citation>
    <scope>NUCLEOTIDE SEQUENCE [LARGE SCALE GENOMIC DNA]</scope>
    <source>
        <strain evidence="1 2">25B10_4</strain>
    </source>
</reference>
<sequence>MKIKVEYADGLRADKNVDRLPEVDDRFEGDLVENVTEYTPLREGYAAYVRLKKPPGERSE</sequence>
<gene>
    <name evidence="1" type="ORF">BMG03_05725</name>
</gene>
<keyword evidence="2" id="KW-1185">Reference proteome</keyword>
<accession>A0ABM6IEY5</accession>
<name>A0ABM6IEY5_9RHOB</name>
<evidence type="ECO:0000313" key="2">
    <source>
        <dbReference type="Proteomes" id="UP000185622"/>
    </source>
</evidence>